<accession>A0A6A6SJK3</accession>
<reference evidence="2" key="1">
    <citation type="journal article" date="2020" name="Stud. Mycol.">
        <title>101 Dothideomycetes genomes: a test case for predicting lifestyles and emergence of pathogens.</title>
        <authorList>
            <person name="Haridas S."/>
            <person name="Albert R."/>
            <person name="Binder M."/>
            <person name="Bloem J."/>
            <person name="Labutti K."/>
            <person name="Salamov A."/>
            <person name="Andreopoulos B."/>
            <person name="Baker S."/>
            <person name="Barry K."/>
            <person name="Bills G."/>
            <person name="Bluhm B."/>
            <person name="Cannon C."/>
            <person name="Castanera R."/>
            <person name="Culley D."/>
            <person name="Daum C."/>
            <person name="Ezra D."/>
            <person name="Gonzalez J."/>
            <person name="Henrissat B."/>
            <person name="Kuo A."/>
            <person name="Liang C."/>
            <person name="Lipzen A."/>
            <person name="Lutzoni F."/>
            <person name="Magnuson J."/>
            <person name="Mondo S."/>
            <person name="Nolan M."/>
            <person name="Ohm R."/>
            <person name="Pangilinan J."/>
            <person name="Park H.-J."/>
            <person name="Ramirez L."/>
            <person name="Alfaro M."/>
            <person name="Sun H."/>
            <person name="Tritt A."/>
            <person name="Yoshinaga Y."/>
            <person name="Zwiers L.-H."/>
            <person name="Turgeon B."/>
            <person name="Goodwin S."/>
            <person name="Spatafora J."/>
            <person name="Crous P."/>
            <person name="Grigoriev I."/>
        </authorList>
    </citation>
    <scope>NUCLEOTIDE SEQUENCE</scope>
    <source>
        <strain evidence="2">CBS 122681</strain>
    </source>
</reference>
<feature type="region of interest" description="Disordered" evidence="1">
    <location>
        <begin position="113"/>
        <end position="145"/>
    </location>
</feature>
<dbReference type="EMBL" id="MU004603">
    <property type="protein sequence ID" value="KAF2647582.1"/>
    <property type="molecule type" value="Genomic_DNA"/>
</dbReference>
<dbReference type="Proteomes" id="UP000799324">
    <property type="component" value="Unassembled WGS sequence"/>
</dbReference>
<evidence type="ECO:0000313" key="2">
    <source>
        <dbReference type="EMBL" id="KAF2647582.1"/>
    </source>
</evidence>
<feature type="compositionally biased region" description="Basic and acidic residues" evidence="1">
    <location>
        <begin position="173"/>
        <end position="193"/>
    </location>
</feature>
<gene>
    <name evidence="2" type="ORF">K491DRAFT_699541</name>
</gene>
<feature type="compositionally biased region" description="Polar residues" evidence="1">
    <location>
        <begin position="114"/>
        <end position="124"/>
    </location>
</feature>
<evidence type="ECO:0000256" key="1">
    <source>
        <dbReference type="SAM" id="MobiDB-lite"/>
    </source>
</evidence>
<sequence>MSARRPLQPLSPLSASYNYITKVGAHVESLAIMNTQARDENTQNSGSIVSDITGLENDADDDFDKLMMQNARDERRLQEALKGNIQPFRKARTHPRVALTLDNLDRKNAEDTVATGTHTRVQFNSPSSSSGSVRSDPAVRPPAEWGRKARVKRNWLRAITPDVESDAGAQDETINRFTDDATPRPVDRERTDIPRPSIEDSPLSRKSSLQGTPASTRRRNAHLEREPDWDFTMDFNEASMIASTPYKPRNTVLDDIRQREIENLKEQALTTNRLDRIREDSPEETRRRRSSSTQAPPNQGKGAPAAPEQTTQVAGSSSEIRLRKRTGSWKTLGRSQPVLGEVGDQIQNSPIVVYKKSSETVGLIDPGLLANGQTSPQRPMHRREDSQDLLRRLARVSSNTPSPGRVAAARPQTAPSRQEDSTGSRIIPSAPPPAVQNAPATESTAADNAATAPGIQPRQAEPADGPQRSLSAPALALEHRNNDIDVTPLPLEPSALEAKTPVVTGAWVDTPGPRTSQRPIQDPQLSSPLDVGPSEKALGKRKVTELPEEQADHPQETAASVEPARPTLPRSALEAIIEEAKANGRVRQYEDAYGDSTIDSLEDLIAPIADDFEHADADDDTLQNLQVPTDPPRTEAERQRQRELAQLYTMNQKLRAARTSIRDASRGIKRVENRVDHGEDSSSVKIIYRDCPCGSCNHTHTSLLNSLWTSSKRLFYEPSPSPSPTSPSTPAKRTRLTWLSIALLTLLLWFLSESIACEKYCHRLYGRSMVGFGVDMDAPRYPYVLPTLLWRKCVKPVSAPVRWIWSFFFQEEGQEAVRRRGGAGVGAGVPAMGTRTAEEFVRGFATKVLSQAQETWEPELRMGDDEVV</sequence>
<feature type="compositionally biased region" description="Basic and acidic residues" evidence="1">
    <location>
        <begin position="273"/>
        <end position="286"/>
    </location>
</feature>
<keyword evidence="3" id="KW-1185">Reference proteome</keyword>
<dbReference type="AlphaFoldDB" id="A0A6A6SJK3"/>
<proteinExistence type="predicted"/>
<feature type="region of interest" description="Disordered" evidence="1">
    <location>
        <begin position="504"/>
        <end position="566"/>
    </location>
</feature>
<evidence type="ECO:0000313" key="3">
    <source>
        <dbReference type="Proteomes" id="UP000799324"/>
    </source>
</evidence>
<feature type="region of interest" description="Disordered" evidence="1">
    <location>
        <begin position="267"/>
        <end position="331"/>
    </location>
</feature>
<organism evidence="2 3">
    <name type="scientific">Lophiostoma macrostomum CBS 122681</name>
    <dbReference type="NCBI Taxonomy" id="1314788"/>
    <lineage>
        <taxon>Eukaryota</taxon>
        <taxon>Fungi</taxon>
        <taxon>Dikarya</taxon>
        <taxon>Ascomycota</taxon>
        <taxon>Pezizomycotina</taxon>
        <taxon>Dothideomycetes</taxon>
        <taxon>Pleosporomycetidae</taxon>
        <taxon>Pleosporales</taxon>
        <taxon>Lophiostomataceae</taxon>
        <taxon>Lophiostoma</taxon>
    </lineage>
</organism>
<feature type="compositionally biased region" description="Polar residues" evidence="1">
    <location>
        <begin position="513"/>
        <end position="527"/>
    </location>
</feature>
<feature type="compositionally biased region" description="Basic and acidic residues" evidence="1">
    <location>
        <begin position="542"/>
        <end position="555"/>
    </location>
</feature>
<feature type="compositionally biased region" description="Polar residues" evidence="1">
    <location>
        <begin position="308"/>
        <end position="319"/>
    </location>
</feature>
<feature type="compositionally biased region" description="Basic and acidic residues" evidence="1">
    <location>
        <begin position="382"/>
        <end position="391"/>
    </location>
</feature>
<feature type="compositionally biased region" description="Low complexity" evidence="1">
    <location>
        <begin position="125"/>
        <end position="135"/>
    </location>
</feature>
<name>A0A6A6SJK3_9PLEO</name>
<feature type="compositionally biased region" description="Polar residues" evidence="1">
    <location>
        <begin position="204"/>
        <end position="215"/>
    </location>
</feature>
<dbReference type="OrthoDB" id="3439035at2759"/>
<feature type="region of interest" description="Disordered" evidence="1">
    <location>
        <begin position="162"/>
        <end position="225"/>
    </location>
</feature>
<feature type="region of interest" description="Disordered" evidence="1">
    <location>
        <begin position="365"/>
        <end position="470"/>
    </location>
</feature>
<protein>
    <submittedName>
        <fullName evidence="2">Uncharacterized protein</fullName>
    </submittedName>
</protein>